<name>A0A483CWP2_9EURY</name>
<dbReference type="Gene3D" id="3.90.70.10">
    <property type="entry name" value="Cysteine proteinases"/>
    <property type="match status" value="1"/>
</dbReference>
<dbReference type="Pfam" id="PF05048">
    <property type="entry name" value="NosD"/>
    <property type="match status" value="2"/>
</dbReference>
<dbReference type="EMBL" id="PGCL01000008">
    <property type="protein sequence ID" value="TAJ43325.1"/>
    <property type="molecule type" value="Genomic_DNA"/>
</dbReference>
<dbReference type="PROSITE" id="PS00639">
    <property type="entry name" value="THIOL_PROTEASE_HIS"/>
    <property type="match status" value="1"/>
</dbReference>
<dbReference type="InterPro" id="IPR000668">
    <property type="entry name" value="Peptidase_C1A_C"/>
</dbReference>
<comment type="caution">
    <text evidence="6">The sequence shown here is derived from an EMBL/GenBank/DDBJ whole genome shotgun (WGS) entry which is preliminary data.</text>
</comment>
<dbReference type="InterPro" id="IPR025660">
    <property type="entry name" value="Pept_his_AS"/>
</dbReference>
<evidence type="ECO:0000256" key="1">
    <source>
        <dbReference type="ARBA" id="ARBA00004906"/>
    </source>
</evidence>
<comment type="pathway">
    <text evidence="1">Protein modification; protein ubiquitination.</text>
</comment>
<proteinExistence type="predicted"/>
<dbReference type="NCBIfam" id="TIGR04213">
    <property type="entry name" value="PGF_pre_PGF"/>
    <property type="match status" value="1"/>
</dbReference>
<dbReference type="GO" id="GO:0006508">
    <property type="term" value="P:proteolysis"/>
    <property type="evidence" value="ECO:0007669"/>
    <property type="project" value="InterPro"/>
</dbReference>
<evidence type="ECO:0000313" key="6">
    <source>
        <dbReference type="EMBL" id="TAJ43325.1"/>
    </source>
</evidence>
<dbReference type="InterPro" id="IPR006626">
    <property type="entry name" value="PbH1"/>
</dbReference>
<dbReference type="SMART" id="SM00710">
    <property type="entry name" value="PbH1"/>
    <property type="match status" value="17"/>
</dbReference>
<dbReference type="Proteomes" id="UP000292580">
    <property type="component" value="Unassembled WGS sequence"/>
</dbReference>
<dbReference type="InterPro" id="IPR000169">
    <property type="entry name" value="Pept_cys_AS"/>
</dbReference>
<dbReference type="InterPro" id="IPR051550">
    <property type="entry name" value="SCF-Subunits/Alg-Epimerases"/>
</dbReference>
<accession>A0A483CWP2</accession>
<dbReference type="InterPro" id="IPR006633">
    <property type="entry name" value="Carb-bd_sugar_hydrolysis-dom"/>
</dbReference>
<dbReference type="SUPFAM" id="SSF54001">
    <property type="entry name" value="Cysteine proteinases"/>
    <property type="match status" value="1"/>
</dbReference>
<dbReference type="InterPro" id="IPR007742">
    <property type="entry name" value="NosD_dom"/>
</dbReference>
<feature type="domain" description="Carbohydrate-binding/sugar hydrolysis" evidence="5">
    <location>
        <begin position="907"/>
        <end position="1058"/>
    </location>
</feature>
<dbReference type="InterPro" id="IPR038765">
    <property type="entry name" value="Papain-like_cys_pep_sf"/>
</dbReference>
<evidence type="ECO:0000313" key="7">
    <source>
        <dbReference type="Proteomes" id="UP000292580"/>
    </source>
</evidence>
<dbReference type="Pfam" id="PF18560">
    <property type="entry name" value="Lectin_like"/>
    <property type="match status" value="1"/>
</dbReference>
<protein>
    <recommendedName>
        <fullName evidence="8">Peptidase C1A papain C-terminal domain-containing protein</fullName>
    </recommendedName>
</protein>
<dbReference type="Pfam" id="PF13229">
    <property type="entry name" value="Beta_helix"/>
    <property type="match status" value="3"/>
</dbReference>
<dbReference type="InterPro" id="IPR026453">
    <property type="entry name" value="PGF_pre_PGF"/>
</dbReference>
<reference evidence="6 7" key="1">
    <citation type="submission" date="2017-11" db="EMBL/GenBank/DDBJ databases">
        <title>Isolation and Characterization of Methanofollis Species from Methane Seep Offshore SW Taiwan.</title>
        <authorList>
            <person name="Teng N.-H."/>
            <person name="Lai M.-C."/>
            <person name="Chen S.-C."/>
        </authorList>
    </citation>
    <scope>NUCLEOTIDE SEQUENCE [LARGE SCALE GENOMIC DNA]</scope>
    <source>
        <strain evidence="6 7">FWC-SCC2</strain>
    </source>
</reference>
<sequence>MEFQEKQKFRFMGVYIFDCHIWNGIPSLHIVHAVIVMKSPTPFLIFCAFTLLLAVQGASAVQFECAPLNPAFVSYGEGGGAVASDALCSRMAGSLTEQSPYPLTGLVPAPALLVWPEHSVVSAEPEPLPAAFDLRDEGRVTPVRDQGRCGSCWAFATYASLESTLLTDTGIAWDFSENNMKNLCSNLYPEGFDVGPCGGGQAFVSTAYLARWSGPVNESDDPYLLPVPSPDSPTDCAPVVHVGDVTFLPPRDGPLGNDPVKRAIRDEGALWVGFNVNWSCFTDNCLTYYRPADGRYESDGGHAVALVGWDDAYPASNFTVSPPGDGAFIAKNSWGEGVGDRGYFYISYYEPELGNFWDENSTFVGDDLDFTSVLFTGEPVGALDHVYGYDPLGWTTSIGTGDATTLYGANLFTSDGYEDLRSVGFYTREPGTDYVVAVFRDIDTPPGNASGPVAWTPGTATLPGYHTVNLPAAVPLSPGQTFSVVLKIAAPTDTRSLVVEKPIEGYSSNATAAPGQSYVSVDGDDWEDLTDIMPDTNLCIKAFTTDALLVPQDYPTIQAAVDTAAAGETVWVESGTYEESVVVNTTITLLGIDTGEGLPVIDAGGNGSALSVLADGVNVEGFVLSGGGDEYGDAGLMVRANAAGIVGCIATENAGMGFSLWKSENSTLICCEANTNADDGMYISECSGTTLRDCGADDNGGNGIMVYSCSGTATAMNSRASISSGYDGTHGHTAHDIAPLFDDFCVGAPAVTAQEDLCEVRASDGGDSGGCIGLIGCDAGNNTGSGIYVSGSSSVLLDGCTATENEDGINIRYSENCTLTNNSMASNCYNFGLYGGSDADYVHEIDLSNTVDGKPVYYLRGATGNPAGDFADAGTIYAIDSVGLEIRGLTLSDNRYGVFFWNTTASTLEGVTARENCYGIRIAGSSAVGLDGCEAAENTDMGMYIHGCSAVEVAGCRATENEYDGIFISGSEGCRLSGNVMDGNHYNFGLDGWNDTHFIHEIDLSNTVDGKPVYYLLNATGNPAGDFADAGTIYAVNCTGLEIHDLILSNSYAGVYLWKSTGVTMDSILVTDDYYGITLGGCSAIAIQNCTAVGTDTGIDVYHSADCQISECIATSNNYYGIALWDAEGCDIDGCSVQDNGEFGMILDEVGNCSINGCLAQGNDYLGMFLMNAEHCSLQECSVSGGLYGIALWGLEDCQVASCTVQENDLMGILLGEAITTVITGCTMSDTLFGCGISDSVDCQVYLNSFCNASAAEYDSLDILWASPGTLTYHYGGRTWTSPMGNHWGKAYNGTDQNGDGIGDVPYAGDGFTDAYPLMETPDRYFFGDDGGDDDSGDIAAAGNLNPGDTATMHFSGSAVTGITLRAAERIDGVMIGIDPVTDGPDGLDGPVYQYLAADLTYTTDAAIAEAVFTFDVPAAWLEEQGLTPEGITLWRYHEGAWLALPTVLIGEEGGRYVYRATSPGFSYFAVAAGEAAEVAASVPPVEAEIQVITPPGAEAEANMPATAVPITATATPPTANPTDTPAHQTPVWWGIALTAIAALSLFRREA</sequence>
<dbReference type="PROSITE" id="PS00139">
    <property type="entry name" value="THIOL_PROTEASE_CYS"/>
    <property type="match status" value="1"/>
</dbReference>
<keyword evidence="3" id="KW-0833">Ubl conjugation pathway</keyword>
<dbReference type="CDD" id="cd02619">
    <property type="entry name" value="Peptidase_C1"/>
    <property type="match status" value="1"/>
</dbReference>
<dbReference type="InterPro" id="IPR022441">
    <property type="entry name" value="Para_beta_helix_rpt-2"/>
</dbReference>
<dbReference type="GO" id="GO:0008234">
    <property type="term" value="F:cysteine-type peptidase activity"/>
    <property type="evidence" value="ECO:0007669"/>
    <property type="project" value="InterPro"/>
</dbReference>
<gene>
    <name evidence="6" type="ORF">CUJ86_11255</name>
</gene>
<dbReference type="InterPro" id="IPR040528">
    <property type="entry name" value="Lectin-like"/>
</dbReference>
<dbReference type="NCBIfam" id="TIGR03804">
    <property type="entry name" value="para_beta_helix"/>
    <property type="match status" value="4"/>
</dbReference>
<dbReference type="SUPFAM" id="SSF51126">
    <property type="entry name" value="Pectin lyase-like"/>
    <property type="match status" value="3"/>
</dbReference>
<dbReference type="SMART" id="SM00722">
    <property type="entry name" value="CASH"/>
    <property type="match status" value="3"/>
</dbReference>
<dbReference type="SMART" id="SM00645">
    <property type="entry name" value="Pept_C1"/>
    <property type="match status" value="1"/>
</dbReference>
<dbReference type="InterPro" id="IPR011050">
    <property type="entry name" value="Pectin_lyase_fold/virulence"/>
</dbReference>
<evidence type="ECO:0000256" key="2">
    <source>
        <dbReference type="ARBA" id="ARBA00022737"/>
    </source>
</evidence>
<feature type="domain" description="Carbohydrate-binding/sugar hydrolysis" evidence="5">
    <location>
        <begin position="572"/>
        <end position="707"/>
    </location>
</feature>
<dbReference type="Gene3D" id="2.160.20.10">
    <property type="entry name" value="Single-stranded right-handed beta-helix, Pectin lyase-like"/>
    <property type="match status" value="4"/>
</dbReference>
<keyword evidence="2" id="KW-0677">Repeat</keyword>
<dbReference type="PANTHER" id="PTHR22990">
    <property type="entry name" value="F-BOX ONLY PROTEIN"/>
    <property type="match status" value="1"/>
</dbReference>
<dbReference type="Pfam" id="PF00112">
    <property type="entry name" value="Peptidase_C1"/>
    <property type="match status" value="1"/>
</dbReference>
<feature type="domain" description="Carbohydrate-binding/sugar hydrolysis" evidence="5">
    <location>
        <begin position="1059"/>
        <end position="1216"/>
    </location>
</feature>
<keyword evidence="7" id="KW-1185">Reference proteome</keyword>
<feature type="domain" description="Peptidase C1A papain C-terminal" evidence="4">
    <location>
        <begin position="128"/>
        <end position="366"/>
    </location>
</feature>
<organism evidence="6 7">
    <name type="scientific">Methanofollis fontis</name>
    <dbReference type="NCBI Taxonomy" id="2052832"/>
    <lineage>
        <taxon>Archaea</taxon>
        <taxon>Methanobacteriati</taxon>
        <taxon>Methanobacteriota</taxon>
        <taxon>Stenosarchaea group</taxon>
        <taxon>Methanomicrobia</taxon>
        <taxon>Methanomicrobiales</taxon>
        <taxon>Methanomicrobiaceae</taxon>
        <taxon>Methanofollis</taxon>
    </lineage>
</organism>
<dbReference type="InterPro" id="IPR012334">
    <property type="entry name" value="Pectin_lyas_fold"/>
</dbReference>
<evidence type="ECO:0000259" key="4">
    <source>
        <dbReference type="SMART" id="SM00645"/>
    </source>
</evidence>
<dbReference type="PANTHER" id="PTHR22990:SF15">
    <property type="entry name" value="F-BOX ONLY PROTEIN 10"/>
    <property type="match status" value="1"/>
</dbReference>
<evidence type="ECO:0008006" key="8">
    <source>
        <dbReference type="Google" id="ProtNLM"/>
    </source>
</evidence>
<dbReference type="InterPro" id="IPR039448">
    <property type="entry name" value="Beta_helix"/>
</dbReference>
<evidence type="ECO:0000259" key="5">
    <source>
        <dbReference type="SMART" id="SM00722"/>
    </source>
</evidence>
<evidence type="ECO:0000256" key="3">
    <source>
        <dbReference type="ARBA" id="ARBA00022786"/>
    </source>
</evidence>